<dbReference type="Gramene" id="TraesCAD_scaffold_107097_01G000100.1">
    <property type="protein sequence ID" value="TraesCAD_scaffold_107097_01G000100.1"/>
    <property type="gene ID" value="TraesCAD_scaffold_107097_01G000100"/>
</dbReference>
<evidence type="ECO:0000313" key="1">
    <source>
        <dbReference type="EnsemblPlants" id="TraesCS7D02G548700.1.cds1"/>
    </source>
</evidence>
<dbReference type="Proteomes" id="UP000019116">
    <property type="component" value="Chromosome 7D"/>
</dbReference>
<organism evidence="1">
    <name type="scientific">Triticum aestivum</name>
    <name type="common">Wheat</name>
    <dbReference type="NCBI Taxonomy" id="4565"/>
    <lineage>
        <taxon>Eukaryota</taxon>
        <taxon>Viridiplantae</taxon>
        <taxon>Streptophyta</taxon>
        <taxon>Embryophyta</taxon>
        <taxon>Tracheophyta</taxon>
        <taxon>Spermatophyta</taxon>
        <taxon>Magnoliopsida</taxon>
        <taxon>Liliopsida</taxon>
        <taxon>Poales</taxon>
        <taxon>Poaceae</taxon>
        <taxon>BOP clade</taxon>
        <taxon>Pooideae</taxon>
        <taxon>Triticodae</taxon>
        <taxon>Triticeae</taxon>
        <taxon>Triticinae</taxon>
        <taxon>Triticum</taxon>
    </lineage>
</organism>
<reference evidence="1" key="1">
    <citation type="submission" date="2018-08" db="EMBL/GenBank/DDBJ databases">
        <authorList>
            <person name="Rossello M."/>
        </authorList>
    </citation>
    <scope>NUCLEOTIDE SEQUENCE [LARGE SCALE GENOMIC DNA]</scope>
    <source>
        <strain evidence="1">cv. Chinese Spring</strain>
    </source>
</reference>
<reference evidence="1" key="2">
    <citation type="submission" date="2018-10" db="UniProtKB">
        <authorList>
            <consortium name="EnsemblPlants"/>
        </authorList>
    </citation>
    <scope>IDENTIFICATION</scope>
</reference>
<accession>A0A3B6TZT4</accession>
<dbReference type="OrthoDB" id="716628at2759"/>
<dbReference type="Gramene" id="TraesWEE_scaffold_109205_01G000100.1">
    <property type="protein sequence ID" value="TraesWEE_scaffold_109205_01G000100.1"/>
    <property type="gene ID" value="TraesWEE_scaffold_109205_01G000100"/>
</dbReference>
<sequence>MGTECDVNVVWHHVENGGCLQNFMKATDECNPLDSDDGRPGVVNVEACIKATAALRKCFGRNRRWFKHQYINRMDFLLDEDVKPSPEQVQEEESSQYRWWTGMRRSYLACTNCMHV</sequence>
<evidence type="ECO:0000313" key="2">
    <source>
        <dbReference type="Proteomes" id="UP000019116"/>
    </source>
</evidence>
<dbReference type="Gramene" id="TraesROB_scaffold_074395_01G000200.1">
    <property type="protein sequence ID" value="TraesROB_scaffold_074395_01G000200.1"/>
    <property type="gene ID" value="TraesROB_scaffold_074395_01G000200"/>
</dbReference>
<dbReference type="EnsemblPlants" id="TraesCS7D02G548700.1">
    <property type="protein sequence ID" value="TraesCS7D02G548700.1.cds1"/>
    <property type="gene ID" value="TraesCS7D02G548700"/>
</dbReference>
<dbReference type="AlphaFoldDB" id="A0A3B6TZT4"/>
<keyword evidence="2" id="KW-1185">Reference proteome</keyword>
<name>A0A3B6TZT4_WHEAT</name>
<dbReference type="Gramene" id="TraesCS7D02G548700.1">
    <property type="protein sequence ID" value="TraesCS7D02G548700.1.cds1"/>
    <property type="gene ID" value="TraesCS7D02G548700"/>
</dbReference>
<protein>
    <recommendedName>
        <fullName evidence="3">GCK domain-containing protein</fullName>
    </recommendedName>
</protein>
<evidence type="ECO:0008006" key="3">
    <source>
        <dbReference type="Google" id="ProtNLM"/>
    </source>
</evidence>
<dbReference type="Gramene" id="TraesCS7D03G1294500.1">
    <property type="protein sequence ID" value="TraesCS7D03G1294500.1.CDS1"/>
    <property type="gene ID" value="TraesCS7D03G1294500"/>
</dbReference>
<proteinExistence type="predicted"/>
<dbReference type="OMA" id="YLACTNC"/>